<reference evidence="3 4" key="1">
    <citation type="submission" date="2024-09" db="EMBL/GenBank/DDBJ databases">
        <authorList>
            <person name="Sun Q."/>
            <person name="Mori K."/>
        </authorList>
    </citation>
    <scope>NUCLEOTIDE SEQUENCE [LARGE SCALE GENOMIC DNA]</scope>
    <source>
        <strain evidence="3 4">TBRC 0563</strain>
    </source>
</reference>
<dbReference type="Proteomes" id="UP001589627">
    <property type="component" value="Unassembled WGS sequence"/>
</dbReference>
<dbReference type="PANTHER" id="PTHR45527">
    <property type="entry name" value="NONRIBOSOMAL PEPTIDE SYNTHETASE"/>
    <property type="match status" value="1"/>
</dbReference>
<feature type="non-terminal residue" evidence="3">
    <location>
        <position position="1"/>
    </location>
</feature>
<evidence type="ECO:0000313" key="3">
    <source>
        <dbReference type="EMBL" id="MFB9839364.1"/>
    </source>
</evidence>
<dbReference type="PROSITE" id="PS50075">
    <property type="entry name" value="CARRIER"/>
    <property type="match status" value="1"/>
</dbReference>
<sequence>AATPGEAGPAPHPRPELDVPYAPPSDGLEALTARVWGEVLGLDGIGAHDGFFDLGGNSLLASRVVAHLRATLPVDVRLDDLLGGSPTVATQAERIAHRLYDKLAALTDEEAAALAAELG</sequence>
<keyword evidence="4" id="KW-1185">Reference proteome</keyword>
<name>A0ABV5YWD3_9ACTN</name>
<dbReference type="RefSeq" id="WP_378212474.1">
    <property type="nucleotide sequence ID" value="NZ_JBHLZP010000696.1"/>
</dbReference>
<proteinExistence type="predicted"/>
<evidence type="ECO:0000259" key="2">
    <source>
        <dbReference type="PROSITE" id="PS50075"/>
    </source>
</evidence>
<gene>
    <name evidence="3" type="ORF">ACFFNX_45200</name>
</gene>
<dbReference type="Gene3D" id="1.10.1200.10">
    <property type="entry name" value="ACP-like"/>
    <property type="match status" value="1"/>
</dbReference>
<feature type="region of interest" description="Disordered" evidence="1">
    <location>
        <begin position="1"/>
        <end position="25"/>
    </location>
</feature>
<comment type="caution">
    <text evidence="3">The sequence shown here is derived from an EMBL/GenBank/DDBJ whole genome shotgun (WGS) entry which is preliminary data.</text>
</comment>
<dbReference type="InterPro" id="IPR036736">
    <property type="entry name" value="ACP-like_sf"/>
</dbReference>
<dbReference type="EMBL" id="JBHLZP010000696">
    <property type="protein sequence ID" value="MFB9839364.1"/>
    <property type="molecule type" value="Genomic_DNA"/>
</dbReference>
<dbReference type="SUPFAM" id="SSF47336">
    <property type="entry name" value="ACP-like"/>
    <property type="match status" value="1"/>
</dbReference>
<dbReference type="Pfam" id="PF00550">
    <property type="entry name" value="PP-binding"/>
    <property type="match status" value="1"/>
</dbReference>
<dbReference type="InterPro" id="IPR009081">
    <property type="entry name" value="PP-bd_ACP"/>
</dbReference>
<accession>A0ABV5YWD3</accession>
<protein>
    <submittedName>
        <fullName evidence="3">Phosphopantetheine-binding protein</fullName>
    </submittedName>
</protein>
<evidence type="ECO:0000313" key="4">
    <source>
        <dbReference type="Proteomes" id="UP001589627"/>
    </source>
</evidence>
<dbReference type="PANTHER" id="PTHR45527:SF1">
    <property type="entry name" value="FATTY ACID SYNTHASE"/>
    <property type="match status" value="1"/>
</dbReference>
<organism evidence="3 4">
    <name type="scientific">Actinoallomurus acaciae</name>
    <dbReference type="NCBI Taxonomy" id="502577"/>
    <lineage>
        <taxon>Bacteria</taxon>
        <taxon>Bacillati</taxon>
        <taxon>Actinomycetota</taxon>
        <taxon>Actinomycetes</taxon>
        <taxon>Streptosporangiales</taxon>
        <taxon>Thermomonosporaceae</taxon>
        <taxon>Actinoallomurus</taxon>
    </lineage>
</organism>
<feature type="domain" description="Carrier" evidence="2">
    <location>
        <begin position="23"/>
        <end position="99"/>
    </location>
</feature>
<evidence type="ECO:0000256" key="1">
    <source>
        <dbReference type="SAM" id="MobiDB-lite"/>
    </source>
</evidence>